<dbReference type="InterPro" id="IPR000719">
    <property type="entry name" value="Prot_kinase_dom"/>
</dbReference>
<evidence type="ECO:0000256" key="2">
    <source>
        <dbReference type="ARBA" id="ARBA00022741"/>
    </source>
</evidence>
<dbReference type="OrthoDB" id="9788659at2"/>
<keyword evidence="4" id="KW-0067">ATP-binding</keyword>
<evidence type="ECO:0000256" key="3">
    <source>
        <dbReference type="ARBA" id="ARBA00022777"/>
    </source>
</evidence>
<evidence type="ECO:0000313" key="6">
    <source>
        <dbReference type="EMBL" id="KST67254.1"/>
    </source>
</evidence>
<dbReference type="EMBL" id="LMTZ01000089">
    <property type="protein sequence ID" value="KST67254.1"/>
    <property type="molecule type" value="Genomic_DNA"/>
</dbReference>
<evidence type="ECO:0000259" key="5">
    <source>
        <dbReference type="PROSITE" id="PS50011"/>
    </source>
</evidence>
<dbReference type="Gene3D" id="3.30.200.20">
    <property type="entry name" value="Phosphorylase Kinase, domain 1"/>
    <property type="match status" value="1"/>
</dbReference>
<evidence type="ECO:0000313" key="7">
    <source>
        <dbReference type="Proteomes" id="UP000053372"/>
    </source>
</evidence>
<keyword evidence="7" id="KW-1185">Reference proteome</keyword>
<dbReference type="PANTHER" id="PTHR43289">
    <property type="entry name" value="MITOGEN-ACTIVATED PROTEIN KINASE KINASE KINASE 20-RELATED"/>
    <property type="match status" value="1"/>
</dbReference>
<accession>A0A0V7ZSS6</accession>
<dbReference type="CDD" id="cd14014">
    <property type="entry name" value="STKc_PknB_like"/>
    <property type="match status" value="1"/>
</dbReference>
<evidence type="ECO:0000256" key="1">
    <source>
        <dbReference type="ARBA" id="ARBA00022679"/>
    </source>
</evidence>
<dbReference type="SUPFAM" id="SSF56112">
    <property type="entry name" value="Protein kinase-like (PK-like)"/>
    <property type="match status" value="1"/>
</dbReference>
<dbReference type="InterPro" id="IPR011009">
    <property type="entry name" value="Kinase-like_dom_sf"/>
</dbReference>
<dbReference type="PANTHER" id="PTHR43289:SF34">
    <property type="entry name" value="SERINE_THREONINE-PROTEIN KINASE YBDM-RELATED"/>
    <property type="match status" value="1"/>
</dbReference>
<proteinExistence type="predicted"/>
<keyword evidence="1" id="KW-0808">Transferase</keyword>
<dbReference type="RefSeq" id="WP_027840171.1">
    <property type="nucleotide sequence ID" value="NZ_LMTZ01000089.1"/>
</dbReference>
<name>A0A0V7ZSS6_9CYAN</name>
<dbReference type="PROSITE" id="PS50011">
    <property type="entry name" value="PROTEIN_KINASE_DOM"/>
    <property type="match status" value="1"/>
</dbReference>
<comment type="caution">
    <text evidence="6">The sequence shown here is derived from an EMBL/GenBank/DDBJ whole genome shotgun (WGS) entry which is preliminary data.</text>
</comment>
<keyword evidence="3" id="KW-0418">Kinase</keyword>
<dbReference type="Gene3D" id="1.10.510.10">
    <property type="entry name" value="Transferase(Phosphotransferase) domain 1"/>
    <property type="match status" value="1"/>
</dbReference>
<dbReference type="GO" id="GO:0004674">
    <property type="term" value="F:protein serine/threonine kinase activity"/>
    <property type="evidence" value="ECO:0007669"/>
    <property type="project" value="TreeGrafter"/>
</dbReference>
<dbReference type="GO" id="GO:0005524">
    <property type="term" value="F:ATP binding"/>
    <property type="evidence" value="ECO:0007669"/>
    <property type="project" value="UniProtKB-KW"/>
</dbReference>
<gene>
    <name evidence="6" type="ORF">BC008_29115</name>
</gene>
<evidence type="ECO:0000256" key="4">
    <source>
        <dbReference type="ARBA" id="ARBA00022840"/>
    </source>
</evidence>
<feature type="domain" description="Protein kinase" evidence="5">
    <location>
        <begin position="29"/>
        <end position="308"/>
    </location>
</feature>
<keyword evidence="2" id="KW-0547">Nucleotide-binding</keyword>
<sequence>MLHQKYDNQLQQYKTELDNNIGKLLNNRYLIRDLIGKGKVSRVYLAEDTAKGGTPVAIKILFFNLANRQIYQSFVQEIFIATQLGLRSNHIIRILGYGLTETEDKHPFYVMEYLPGKNLKSSIASRSLTLPKFLNICHQICLGLQSAHKGVTLQGKIYPIIHRNIKPENIFITDSSKKSGVVKILDFGIANFLVEHSHLKLTESLIHNLPYCSPEDMERNKLLDIRTDIYSLGIIMYEMLFGKHPFDTIDYNFRSRYEVNKFQNIDIFQGVTPQFNIPKALKELIIKCLNKNTEFRPKNIDDVIHQIENIYYDSERNFKHQTNNLLDNRQLSLSGKDYTFHSDKYLLQEKWPSNQPIDKISFPHILKAKECEIPAIMAMLPKRDINKFTKQSKSVEFIIQKDLYPMLLWVTALEDPKLDLFGYLPHFLDLKNHKFLKILQLLSNFGYYHLLLFSLENPDNCSYIATININPIQRQELVDFLVSYQRFKAVISSKQCKAILKLKLDKLKQNKLKQNKLNTITEISRAPHIINYCKQYISKVKVRNII</sequence>
<dbReference type="Pfam" id="PF00069">
    <property type="entry name" value="Pkinase"/>
    <property type="match status" value="1"/>
</dbReference>
<protein>
    <recommendedName>
        <fullName evidence="5">Protein kinase domain-containing protein</fullName>
    </recommendedName>
</protein>
<dbReference type="Proteomes" id="UP000053372">
    <property type="component" value="Unassembled WGS sequence"/>
</dbReference>
<dbReference type="AlphaFoldDB" id="A0A0V7ZSS6"/>
<organism evidence="6 7">
    <name type="scientific">Mastigocoleus testarum BC008</name>
    <dbReference type="NCBI Taxonomy" id="371196"/>
    <lineage>
        <taxon>Bacteria</taxon>
        <taxon>Bacillati</taxon>
        <taxon>Cyanobacteriota</taxon>
        <taxon>Cyanophyceae</taxon>
        <taxon>Nostocales</taxon>
        <taxon>Hapalosiphonaceae</taxon>
        <taxon>Mastigocoleus</taxon>
    </lineage>
</organism>
<reference evidence="6 7" key="1">
    <citation type="journal article" date="2015" name="Genome Announc.">
        <title>Draft Genome of the Euendolithic (true boring) Cyanobacterium Mastigocoleus testarum strain BC008.</title>
        <authorList>
            <person name="Guida B.S."/>
            <person name="Garcia-Pichel F."/>
        </authorList>
    </citation>
    <scope>NUCLEOTIDE SEQUENCE [LARGE SCALE GENOMIC DNA]</scope>
    <source>
        <strain evidence="6 7">BC008</strain>
    </source>
</reference>